<accession>A0A101JJJ2</accession>
<dbReference type="PANTHER" id="PTHR36115:SF4">
    <property type="entry name" value="MEMBRANE PROTEIN"/>
    <property type="match status" value="1"/>
</dbReference>
<protein>
    <recommendedName>
        <fullName evidence="7">RDD domain-containing protein</fullName>
    </recommendedName>
</protein>
<evidence type="ECO:0000256" key="4">
    <source>
        <dbReference type="ARBA" id="ARBA00022989"/>
    </source>
</evidence>
<reference evidence="8 9" key="1">
    <citation type="submission" date="2015-10" db="EMBL/GenBank/DDBJ databases">
        <authorList>
            <person name="Gilbert D.G."/>
        </authorList>
    </citation>
    <scope>NUCLEOTIDE SEQUENCE [LARGE SCALE GENOMIC DNA]</scope>
    <source>
        <strain evidence="8 9">NRRL B-16712</strain>
    </source>
</reference>
<feature type="transmembrane region" description="Helical" evidence="6">
    <location>
        <begin position="12"/>
        <end position="39"/>
    </location>
</feature>
<feature type="domain" description="RDD" evidence="7">
    <location>
        <begin position="4"/>
        <end position="130"/>
    </location>
</feature>
<dbReference type="Pfam" id="PF06271">
    <property type="entry name" value="RDD"/>
    <property type="match status" value="1"/>
</dbReference>
<comment type="caution">
    <text evidence="8">The sequence shown here is derived from an EMBL/GenBank/DDBJ whole genome shotgun (WGS) entry which is preliminary data.</text>
</comment>
<evidence type="ECO:0000256" key="6">
    <source>
        <dbReference type="SAM" id="Phobius"/>
    </source>
</evidence>
<name>A0A101JJJ2_9ACTN</name>
<evidence type="ECO:0000256" key="3">
    <source>
        <dbReference type="ARBA" id="ARBA00022692"/>
    </source>
</evidence>
<dbReference type="RefSeq" id="WP_067699283.1">
    <property type="nucleotide sequence ID" value="NZ_LLZH01000292.1"/>
</dbReference>
<evidence type="ECO:0000313" key="9">
    <source>
        <dbReference type="Proteomes" id="UP000053244"/>
    </source>
</evidence>
<dbReference type="PANTHER" id="PTHR36115">
    <property type="entry name" value="PROLINE-RICH ANTIGEN HOMOLOG-RELATED"/>
    <property type="match status" value="1"/>
</dbReference>
<evidence type="ECO:0000256" key="1">
    <source>
        <dbReference type="ARBA" id="ARBA00004651"/>
    </source>
</evidence>
<dbReference type="GO" id="GO:0005886">
    <property type="term" value="C:plasma membrane"/>
    <property type="evidence" value="ECO:0007669"/>
    <property type="project" value="UniProtKB-SubCell"/>
</dbReference>
<evidence type="ECO:0000256" key="5">
    <source>
        <dbReference type="ARBA" id="ARBA00023136"/>
    </source>
</evidence>
<proteinExistence type="predicted"/>
<evidence type="ECO:0000259" key="7">
    <source>
        <dbReference type="Pfam" id="PF06271"/>
    </source>
</evidence>
<organism evidence="8 9">
    <name type="scientific">Actinoplanes awajinensis subsp. mycoplanecinus</name>
    <dbReference type="NCBI Taxonomy" id="135947"/>
    <lineage>
        <taxon>Bacteria</taxon>
        <taxon>Bacillati</taxon>
        <taxon>Actinomycetota</taxon>
        <taxon>Actinomycetes</taxon>
        <taxon>Micromonosporales</taxon>
        <taxon>Micromonosporaceae</taxon>
        <taxon>Actinoplanes</taxon>
    </lineage>
</organism>
<sequence>MTGYAGLVSRAMAYLLDALAVALLAGSGVAVLAVVAPVVGAGARDLADLVLSGYLVFLPGLLVVYCTLFWSLAGRTPGMAVLGVRVVRADGRPVRWPGALVRALLLAFFPIGALWLLADRRRQAVHDKIARTAVIRVG</sequence>
<keyword evidence="3 6" id="KW-0812">Transmembrane</keyword>
<keyword evidence="5 6" id="KW-0472">Membrane</keyword>
<gene>
    <name evidence="8" type="ORF">ADL15_32830</name>
</gene>
<evidence type="ECO:0000313" key="8">
    <source>
        <dbReference type="EMBL" id="KUL27995.1"/>
    </source>
</evidence>
<dbReference type="InterPro" id="IPR010432">
    <property type="entry name" value="RDD"/>
</dbReference>
<dbReference type="Proteomes" id="UP000053244">
    <property type="component" value="Unassembled WGS sequence"/>
</dbReference>
<dbReference type="InterPro" id="IPR051791">
    <property type="entry name" value="Pra-immunoreactive"/>
</dbReference>
<feature type="transmembrane region" description="Helical" evidence="6">
    <location>
        <begin position="51"/>
        <end position="73"/>
    </location>
</feature>
<dbReference type="OrthoDB" id="5245023at2"/>
<feature type="transmembrane region" description="Helical" evidence="6">
    <location>
        <begin position="99"/>
        <end position="118"/>
    </location>
</feature>
<dbReference type="EMBL" id="LLZH01000292">
    <property type="protein sequence ID" value="KUL27995.1"/>
    <property type="molecule type" value="Genomic_DNA"/>
</dbReference>
<keyword evidence="2" id="KW-1003">Cell membrane</keyword>
<evidence type="ECO:0000256" key="2">
    <source>
        <dbReference type="ARBA" id="ARBA00022475"/>
    </source>
</evidence>
<keyword evidence="9" id="KW-1185">Reference proteome</keyword>
<comment type="subcellular location">
    <subcellularLocation>
        <location evidence="1">Cell membrane</location>
        <topology evidence="1">Multi-pass membrane protein</topology>
    </subcellularLocation>
</comment>
<dbReference type="AlphaFoldDB" id="A0A101JJJ2"/>
<keyword evidence="4 6" id="KW-1133">Transmembrane helix</keyword>